<evidence type="ECO:0000313" key="1">
    <source>
        <dbReference type="EMBL" id="AIA85075.1"/>
    </source>
</evidence>
<feature type="non-terminal residue" evidence="1">
    <location>
        <position position="1"/>
    </location>
</feature>
<dbReference type="AlphaFoldDB" id="A0A060BW80"/>
<protein>
    <submittedName>
        <fullName evidence="1">CAZy families GH79 protein</fullName>
    </submittedName>
</protein>
<accession>A0A060BW80</accession>
<proteinExistence type="predicted"/>
<sequence length="121" mass="12064">ALSLLGEVPDGEILPVTVSGDGTTSVHAVLDDDGQLTLVVVDLRDPANQGETVQPVQVSVADALSAAVSDGWRVTQGAQLTGESLDAPETSAGDLAPVSGALSGVHLGLDEPLMLAISPGT</sequence>
<organism evidence="1">
    <name type="scientific">uncultured Brachybacterium sp</name>
    <dbReference type="NCBI Taxonomy" id="189680"/>
    <lineage>
        <taxon>Bacteria</taxon>
        <taxon>Bacillati</taxon>
        <taxon>Actinomycetota</taxon>
        <taxon>Actinomycetes</taxon>
        <taxon>Micrococcales</taxon>
        <taxon>Dermabacteraceae</taxon>
        <taxon>Brachybacterium</taxon>
        <taxon>environmental samples</taxon>
    </lineage>
</organism>
<dbReference type="EMBL" id="KF117817">
    <property type="protein sequence ID" value="AIA85075.1"/>
    <property type="molecule type" value="Genomic_DNA"/>
</dbReference>
<name>A0A060BW80_9MICO</name>
<reference evidence="1" key="1">
    <citation type="journal article" date="2013" name="Environ. Microbiol.">
        <title>Seasonally variable intestinal metagenomes of the red palm weevil (Rhynchophorus ferrugineus).</title>
        <authorList>
            <person name="Jia S."/>
            <person name="Zhang X."/>
            <person name="Zhang G."/>
            <person name="Yin A."/>
            <person name="Zhang S."/>
            <person name="Li F."/>
            <person name="Wang L."/>
            <person name="Zhao D."/>
            <person name="Yun Q."/>
            <person name="Tala"/>
            <person name="Wang J."/>
            <person name="Sun G."/>
            <person name="Baabdullah M."/>
            <person name="Yu X."/>
            <person name="Hu S."/>
            <person name="Al-Mssallem I.S."/>
            <person name="Yu J."/>
        </authorList>
    </citation>
    <scope>NUCLEOTIDE SEQUENCE</scope>
</reference>